<accession>A0A543AX72</accession>
<dbReference type="EMBL" id="VFOW01000001">
    <property type="protein sequence ID" value="TQL77178.1"/>
    <property type="molecule type" value="Genomic_DNA"/>
</dbReference>
<name>A0A543AX72_9ACTN</name>
<proteinExistence type="predicted"/>
<reference evidence="2 3" key="1">
    <citation type="submission" date="2019-06" db="EMBL/GenBank/DDBJ databases">
        <title>Sequencing the genomes of 1000 actinobacteria strains.</title>
        <authorList>
            <person name="Klenk H.-P."/>
        </authorList>
    </citation>
    <scope>NUCLEOTIDE SEQUENCE [LARGE SCALE GENOMIC DNA]</scope>
    <source>
        <strain evidence="2 3">DSM 45928</strain>
    </source>
</reference>
<dbReference type="InParanoid" id="A0A543AX72"/>
<sequence length="65" mass="7213">MADRETENWQAPREDVAEQAVPVAEDDDVATDEDSGFDAAWRGEADVADVAEQSRDVPDEEYRDG</sequence>
<comment type="caution">
    <text evidence="2">The sequence shown here is derived from an EMBL/GenBank/DDBJ whole genome shotgun (WGS) entry which is preliminary data.</text>
</comment>
<feature type="compositionally biased region" description="Basic and acidic residues" evidence="1">
    <location>
        <begin position="1"/>
        <end position="16"/>
    </location>
</feature>
<dbReference type="RefSeq" id="WP_211347680.1">
    <property type="nucleotide sequence ID" value="NZ_JBHTGS010000001.1"/>
</dbReference>
<evidence type="ECO:0000313" key="3">
    <source>
        <dbReference type="Proteomes" id="UP000317043"/>
    </source>
</evidence>
<feature type="region of interest" description="Disordered" evidence="1">
    <location>
        <begin position="1"/>
        <end position="65"/>
    </location>
</feature>
<keyword evidence="3" id="KW-1185">Reference proteome</keyword>
<dbReference type="AlphaFoldDB" id="A0A543AX72"/>
<protein>
    <submittedName>
        <fullName evidence="2">Uncharacterized protein</fullName>
    </submittedName>
</protein>
<evidence type="ECO:0000256" key="1">
    <source>
        <dbReference type="SAM" id="MobiDB-lite"/>
    </source>
</evidence>
<gene>
    <name evidence="2" type="ORF">FB566_2729</name>
</gene>
<evidence type="ECO:0000313" key="2">
    <source>
        <dbReference type="EMBL" id="TQL77178.1"/>
    </source>
</evidence>
<feature type="compositionally biased region" description="Acidic residues" evidence="1">
    <location>
        <begin position="24"/>
        <end position="36"/>
    </location>
</feature>
<organism evidence="2 3">
    <name type="scientific">Stackebrandtia endophytica</name>
    <dbReference type="NCBI Taxonomy" id="1496996"/>
    <lineage>
        <taxon>Bacteria</taxon>
        <taxon>Bacillati</taxon>
        <taxon>Actinomycetota</taxon>
        <taxon>Actinomycetes</taxon>
        <taxon>Glycomycetales</taxon>
        <taxon>Glycomycetaceae</taxon>
        <taxon>Stackebrandtia</taxon>
    </lineage>
</organism>
<dbReference type="Proteomes" id="UP000317043">
    <property type="component" value="Unassembled WGS sequence"/>
</dbReference>